<dbReference type="PANTHER" id="PTHR30042">
    <property type="entry name" value="POTASSIUM-TRANSPORTING ATPASE C CHAIN"/>
    <property type="match status" value="1"/>
</dbReference>
<comment type="subcellular location">
    <subcellularLocation>
        <location evidence="11">Cell membrane</location>
        <topology evidence="11">Single-pass membrane protein</topology>
    </subcellularLocation>
</comment>
<dbReference type="EMBL" id="JAATJB010000001">
    <property type="protein sequence ID" value="NJB95880.1"/>
    <property type="molecule type" value="Genomic_DNA"/>
</dbReference>
<keyword evidence="4 11" id="KW-0812">Transmembrane</keyword>
<proteinExistence type="inferred from homology"/>
<evidence type="ECO:0000256" key="9">
    <source>
        <dbReference type="ARBA" id="ARBA00023065"/>
    </source>
</evidence>
<evidence type="ECO:0000256" key="2">
    <source>
        <dbReference type="ARBA" id="ARBA00022475"/>
    </source>
</evidence>
<dbReference type="HAMAP" id="MF_00276">
    <property type="entry name" value="KdpC"/>
    <property type="match status" value="1"/>
</dbReference>
<dbReference type="GO" id="GO:0008556">
    <property type="term" value="F:P-type potassium transmembrane transporter activity"/>
    <property type="evidence" value="ECO:0007669"/>
    <property type="project" value="InterPro"/>
</dbReference>
<dbReference type="Pfam" id="PF02669">
    <property type="entry name" value="KdpC"/>
    <property type="match status" value="1"/>
</dbReference>
<dbReference type="PANTHER" id="PTHR30042:SF2">
    <property type="entry name" value="POTASSIUM-TRANSPORTING ATPASE KDPC SUBUNIT"/>
    <property type="match status" value="1"/>
</dbReference>
<dbReference type="NCBIfam" id="NF001454">
    <property type="entry name" value="PRK00315.1"/>
    <property type="match status" value="1"/>
</dbReference>
<evidence type="ECO:0000256" key="6">
    <source>
        <dbReference type="ARBA" id="ARBA00022840"/>
    </source>
</evidence>
<keyword evidence="1 11" id="KW-0813">Transport</keyword>
<evidence type="ECO:0000256" key="3">
    <source>
        <dbReference type="ARBA" id="ARBA00022538"/>
    </source>
</evidence>
<keyword evidence="8 11" id="KW-1133">Transmembrane helix</keyword>
<evidence type="ECO:0000256" key="8">
    <source>
        <dbReference type="ARBA" id="ARBA00022989"/>
    </source>
</evidence>
<evidence type="ECO:0000313" key="13">
    <source>
        <dbReference type="Proteomes" id="UP000531251"/>
    </source>
</evidence>
<keyword evidence="2 11" id="KW-1003">Cell membrane</keyword>
<keyword evidence="9 11" id="KW-0406">Ion transport</keyword>
<evidence type="ECO:0000256" key="1">
    <source>
        <dbReference type="ARBA" id="ARBA00022448"/>
    </source>
</evidence>
<dbReference type="AlphaFoldDB" id="A0A7X6BB85"/>
<keyword evidence="3 11" id="KW-0633">Potassium transport</keyword>
<dbReference type="GO" id="GO:0005524">
    <property type="term" value="F:ATP binding"/>
    <property type="evidence" value="ECO:0007669"/>
    <property type="project" value="UniProtKB-UniRule"/>
</dbReference>
<name>A0A7X6BB85_9SPHN</name>
<gene>
    <name evidence="11" type="primary">kdpC</name>
    <name evidence="12" type="ORF">GGR89_000172</name>
</gene>
<organism evidence="12 13">
    <name type="scientific">Sphingomonas trueperi</name>
    <dbReference type="NCBI Taxonomy" id="53317"/>
    <lineage>
        <taxon>Bacteria</taxon>
        <taxon>Pseudomonadati</taxon>
        <taxon>Pseudomonadota</taxon>
        <taxon>Alphaproteobacteria</taxon>
        <taxon>Sphingomonadales</taxon>
        <taxon>Sphingomonadaceae</taxon>
        <taxon>Sphingomonas</taxon>
    </lineage>
</organism>
<evidence type="ECO:0000256" key="5">
    <source>
        <dbReference type="ARBA" id="ARBA00022741"/>
    </source>
</evidence>
<reference evidence="12 13" key="1">
    <citation type="submission" date="2020-03" db="EMBL/GenBank/DDBJ databases">
        <title>Genomic Encyclopedia of Type Strains, Phase IV (KMG-IV): sequencing the most valuable type-strain genomes for metagenomic binning, comparative biology and taxonomic classification.</title>
        <authorList>
            <person name="Goeker M."/>
        </authorList>
    </citation>
    <scope>NUCLEOTIDE SEQUENCE [LARGE SCALE GENOMIC DNA]</scope>
    <source>
        <strain evidence="12 13">DSM 7225</strain>
    </source>
</reference>
<evidence type="ECO:0000256" key="10">
    <source>
        <dbReference type="ARBA" id="ARBA00023136"/>
    </source>
</evidence>
<protein>
    <recommendedName>
        <fullName evidence="11">Potassium-transporting ATPase KdpC subunit</fullName>
    </recommendedName>
    <alternativeName>
        <fullName evidence="11">ATP phosphohydrolase [potassium-transporting] C chain</fullName>
    </alternativeName>
    <alternativeName>
        <fullName evidence="11">Potassium-binding and translocating subunit C</fullName>
    </alternativeName>
    <alternativeName>
        <fullName evidence="11">Potassium-translocating ATPase C chain</fullName>
    </alternativeName>
</protein>
<comment type="caution">
    <text evidence="12">The sequence shown here is derived from an EMBL/GenBank/DDBJ whole genome shotgun (WGS) entry which is preliminary data.</text>
</comment>
<comment type="function">
    <text evidence="11">Part of the high-affinity ATP-driven potassium transport (or Kdp) system, which catalyzes the hydrolysis of ATP coupled with the electrogenic transport of potassium into the cytoplasm. This subunit acts as a catalytic chaperone that increases the ATP-binding affinity of the ATP-hydrolyzing subunit KdpB by the formation of a transient KdpB/KdpC/ATP ternary complex.</text>
</comment>
<comment type="subunit">
    <text evidence="11">The system is composed of three essential subunits: KdpA, KdpB and KdpC.</text>
</comment>
<dbReference type="NCBIfam" id="TIGR00681">
    <property type="entry name" value="kdpC"/>
    <property type="match status" value="1"/>
</dbReference>
<dbReference type="RefSeq" id="WP_125975489.1">
    <property type="nucleotide sequence ID" value="NZ_BAAADY010000008.1"/>
</dbReference>
<keyword evidence="10 11" id="KW-0472">Membrane</keyword>
<sequence>MRSDLVSGLRPALLFTLIFAALLGIVYPLVVTGAGQLLFPAQANGSLVRDDAGKLRGSMLLGQSFVGDSYFQGRPSEAGNGYDSLASGGSNLGPASKKLVDRVAADQKRLGADAPADLLQASGSGLDPEISPEAARFQVVRVAKARGIAPDRVAQLVDANMQGRLFGIIGEPRVNVLALNLALDRQGGGR</sequence>
<dbReference type="InterPro" id="IPR003820">
    <property type="entry name" value="KdpC"/>
</dbReference>
<evidence type="ECO:0000256" key="7">
    <source>
        <dbReference type="ARBA" id="ARBA00022958"/>
    </source>
</evidence>
<keyword evidence="5 11" id="KW-0547">Nucleotide-binding</keyword>
<evidence type="ECO:0000256" key="4">
    <source>
        <dbReference type="ARBA" id="ARBA00022692"/>
    </source>
</evidence>
<accession>A0A7X6BB85</accession>
<evidence type="ECO:0000256" key="11">
    <source>
        <dbReference type="HAMAP-Rule" id="MF_00276"/>
    </source>
</evidence>
<dbReference type="PIRSF" id="PIRSF001296">
    <property type="entry name" value="K_ATPase_KdpC"/>
    <property type="match status" value="1"/>
</dbReference>
<keyword evidence="6 11" id="KW-0067">ATP-binding</keyword>
<keyword evidence="7 11" id="KW-0630">Potassium</keyword>
<keyword evidence="13" id="KW-1185">Reference proteome</keyword>
<dbReference type="GO" id="GO:0005886">
    <property type="term" value="C:plasma membrane"/>
    <property type="evidence" value="ECO:0007669"/>
    <property type="project" value="UniProtKB-SubCell"/>
</dbReference>
<evidence type="ECO:0000313" key="12">
    <source>
        <dbReference type="EMBL" id="NJB95880.1"/>
    </source>
</evidence>
<dbReference type="Proteomes" id="UP000531251">
    <property type="component" value="Unassembled WGS sequence"/>
</dbReference>
<comment type="similarity">
    <text evidence="11">Belongs to the KdpC family.</text>
</comment>